<reference evidence="1" key="1">
    <citation type="submission" date="2021-09" db="EMBL/GenBank/DDBJ databases">
        <title>Fulvivirga sp. isolated from coastal sediment.</title>
        <authorList>
            <person name="Yu H."/>
        </authorList>
    </citation>
    <scope>NUCLEOTIDE SEQUENCE</scope>
    <source>
        <strain evidence="1">1062</strain>
    </source>
</reference>
<dbReference type="PROSITE" id="PS51257">
    <property type="entry name" value="PROKAR_LIPOPROTEIN"/>
    <property type="match status" value="1"/>
</dbReference>
<evidence type="ECO:0000313" key="2">
    <source>
        <dbReference type="Proteomes" id="UP001139409"/>
    </source>
</evidence>
<evidence type="ECO:0000313" key="1">
    <source>
        <dbReference type="EMBL" id="MCA6073570.1"/>
    </source>
</evidence>
<dbReference type="Proteomes" id="UP001139409">
    <property type="component" value="Unassembled WGS sequence"/>
</dbReference>
<name>A0A9X1HM72_9BACT</name>
<gene>
    <name evidence="1" type="ORF">LDX50_01765</name>
</gene>
<dbReference type="RefSeq" id="WP_225696685.1">
    <property type="nucleotide sequence ID" value="NZ_JAIXNE010000001.1"/>
</dbReference>
<organism evidence="1 2">
    <name type="scientific">Fulvivirga sedimenti</name>
    <dbReference type="NCBI Taxonomy" id="2879465"/>
    <lineage>
        <taxon>Bacteria</taxon>
        <taxon>Pseudomonadati</taxon>
        <taxon>Bacteroidota</taxon>
        <taxon>Cytophagia</taxon>
        <taxon>Cytophagales</taxon>
        <taxon>Fulvivirgaceae</taxon>
        <taxon>Fulvivirga</taxon>
    </lineage>
</organism>
<accession>A0A9X1HM72</accession>
<keyword evidence="2" id="KW-1185">Reference proteome</keyword>
<sequence>MKLPQILILASLVALSACYYDNEEMLYPNESSCYDADVSFEVDIKPLIITKCATAGCHVSGTGRVVLGSYSSIKNIADDGQLKDRVLTRKDMPPGAPLSACDQDKLRAWLDNGAINN</sequence>
<comment type="caution">
    <text evidence="1">The sequence shown here is derived from an EMBL/GenBank/DDBJ whole genome shotgun (WGS) entry which is preliminary data.</text>
</comment>
<dbReference type="AlphaFoldDB" id="A0A9X1HM72"/>
<proteinExistence type="predicted"/>
<protein>
    <recommendedName>
        <fullName evidence="3">Cytochrome c domain-containing protein</fullName>
    </recommendedName>
</protein>
<evidence type="ECO:0008006" key="3">
    <source>
        <dbReference type="Google" id="ProtNLM"/>
    </source>
</evidence>
<dbReference type="EMBL" id="JAIXNE010000001">
    <property type="protein sequence ID" value="MCA6073570.1"/>
    <property type="molecule type" value="Genomic_DNA"/>
</dbReference>